<sequence>MSTGTTPGLDDGAVTAWMESLDIGVSGPLTFERIGNGQSNLTFAVTDAADGRWVLRRPPLGTLLASAHDVAREYRILSALQDTAVPVPTTIALTDDPAVTDAPLVLMSHVDGLVVDSPAVAGTLSEERRRAIGEAMPATLGKIHAVDLESTGLVDLASHKPYAARQLKRWSAQWEQSKTREVPDIERLATALAASAPEQTEVSLVHGDFHLSNIITSGAGEGNVDDAIVAVVDWELCTLGDPLADVGALLAYWSEADDDNVGMFMSSTLPGFPKRNELVDLYAAATGRDVSAVGYWHALALWKLSVIAEGVMRRAIDDERNRARDGSPTTDLVDGIIGRAVATAEEAGIL</sequence>
<evidence type="ECO:0000313" key="2">
    <source>
        <dbReference type="EMBL" id="MBM7415659.1"/>
    </source>
</evidence>
<dbReference type="PANTHER" id="PTHR47829">
    <property type="entry name" value="HYDROLASE, PUTATIVE (AFU_ORTHOLOGUE AFUA_1G12880)-RELATED"/>
    <property type="match status" value="1"/>
</dbReference>
<dbReference type="InterPro" id="IPR041726">
    <property type="entry name" value="ACAD10_11_N"/>
</dbReference>
<protein>
    <submittedName>
        <fullName evidence="2">Aminoglycoside phosphotransferase (APT) family kinase protein</fullName>
    </submittedName>
</protein>
<keyword evidence="2" id="KW-0418">Kinase</keyword>
<dbReference type="Gene3D" id="3.90.1200.10">
    <property type="match status" value="1"/>
</dbReference>
<gene>
    <name evidence="2" type="ORF">JOE42_002392</name>
</gene>
<dbReference type="GO" id="GO:0016301">
    <property type="term" value="F:kinase activity"/>
    <property type="evidence" value="ECO:0007669"/>
    <property type="project" value="UniProtKB-KW"/>
</dbReference>
<reference evidence="2 3" key="1">
    <citation type="submission" date="2021-01" db="EMBL/GenBank/DDBJ databases">
        <title>Genomics of switchgrass bacterial isolates.</title>
        <authorList>
            <person name="Shade A."/>
        </authorList>
    </citation>
    <scope>NUCLEOTIDE SEQUENCE [LARGE SCALE GENOMIC DNA]</scope>
    <source>
        <strain evidence="2 3">PvP111</strain>
    </source>
</reference>
<dbReference type="Proteomes" id="UP000703038">
    <property type="component" value="Unassembled WGS sequence"/>
</dbReference>
<proteinExistence type="predicted"/>
<dbReference type="PANTHER" id="PTHR47829:SF1">
    <property type="entry name" value="HAD FAMILY PHOSPHATASE"/>
    <property type="match status" value="1"/>
</dbReference>
<keyword evidence="2" id="KW-0808">Transferase</keyword>
<dbReference type="Pfam" id="PF01636">
    <property type="entry name" value="APH"/>
    <property type="match status" value="1"/>
</dbReference>
<dbReference type="InterPro" id="IPR002575">
    <property type="entry name" value="Aminoglycoside_PTrfase"/>
</dbReference>
<organism evidence="2 3">
    <name type="scientific">Rhodococcoides corynebacterioides</name>
    <dbReference type="NCBI Taxonomy" id="53972"/>
    <lineage>
        <taxon>Bacteria</taxon>
        <taxon>Bacillati</taxon>
        <taxon>Actinomycetota</taxon>
        <taxon>Actinomycetes</taxon>
        <taxon>Mycobacteriales</taxon>
        <taxon>Nocardiaceae</taxon>
        <taxon>Rhodococcoides</taxon>
    </lineage>
</organism>
<dbReference type="CDD" id="cd05154">
    <property type="entry name" value="ACAD10_11_N-like"/>
    <property type="match status" value="1"/>
</dbReference>
<keyword evidence="3" id="KW-1185">Reference proteome</keyword>
<dbReference type="SUPFAM" id="SSF56112">
    <property type="entry name" value="Protein kinase-like (PK-like)"/>
    <property type="match status" value="1"/>
</dbReference>
<dbReference type="InterPro" id="IPR052898">
    <property type="entry name" value="ACAD10-like"/>
</dbReference>
<accession>A0ABS2KUQ2</accession>
<evidence type="ECO:0000259" key="1">
    <source>
        <dbReference type="Pfam" id="PF01636"/>
    </source>
</evidence>
<comment type="caution">
    <text evidence="2">The sequence shown here is derived from an EMBL/GenBank/DDBJ whole genome shotgun (WGS) entry which is preliminary data.</text>
</comment>
<evidence type="ECO:0000313" key="3">
    <source>
        <dbReference type="Proteomes" id="UP000703038"/>
    </source>
</evidence>
<feature type="domain" description="Aminoglycoside phosphotransferase" evidence="1">
    <location>
        <begin position="31"/>
        <end position="261"/>
    </location>
</feature>
<name>A0ABS2KUQ2_9NOCA</name>
<dbReference type="Gene3D" id="3.30.200.20">
    <property type="entry name" value="Phosphorylase Kinase, domain 1"/>
    <property type="match status" value="1"/>
</dbReference>
<dbReference type="InterPro" id="IPR011009">
    <property type="entry name" value="Kinase-like_dom_sf"/>
</dbReference>
<dbReference type="EMBL" id="JAFBBK010000001">
    <property type="protein sequence ID" value="MBM7415659.1"/>
    <property type="molecule type" value="Genomic_DNA"/>
</dbReference>